<evidence type="ECO:0000313" key="15">
    <source>
        <dbReference type="EMBL" id="THY01794.1"/>
    </source>
</evidence>
<evidence type="ECO:0000256" key="9">
    <source>
        <dbReference type="ARBA" id="ARBA00047669"/>
    </source>
</evidence>
<comment type="pathway">
    <text evidence="2">Protein modification; protein glycosylation.</text>
</comment>
<keyword evidence="7" id="KW-0325">Glycoprotein</keyword>
<dbReference type="EC" id="3.2.1.-" evidence="13"/>
<evidence type="ECO:0000256" key="1">
    <source>
        <dbReference type="ARBA" id="ARBA00001913"/>
    </source>
</evidence>
<feature type="binding site" evidence="12">
    <location>
        <position position="483"/>
    </location>
    <ligand>
        <name>Ca(2+)</name>
        <dbReference type="ChEBI" id="CHEBI:29108"/>
    </ligand>
</feature>
<name>A0A4S9JHP9_AURPU</name>
<dbReference type="GO" id="GO:0005509">
    <property type="term" value="F:calcium ion binding"/>
    <property type="evidence" value="ECO:0007669"/>
    <property type="project" value="InterPro"/>
</dbReference>
<keyword evidence="12" id="KW-0106">Calcium</keyword>
<keyword evidence="6" id="KW-1015">Disulfide bond</keyword>
<dbReference type="PRINTS" id="PR00747">
    <property type="entry name" value="GLYHDRLASE47"/>
</dbReference>
<dbReference type="InterPro" id="IPR001382">
    <property type="entry name" value="Glyco_hydro_47"/>
</dbReference>
<gene>
    <name evidence="15" type="ORF">D6D01_10334</name>
</gene>
<keyword evidence="5 13" id="KW-0378">Hydrolase</keyword>
<dbReference type="Proteomes" id="UP000306584">
    <property type="component" value="Unassembled WGS sequence"/>
</dbReference>
<evidence type="ECO:0000256" key="5">
    <source>
        <dbReference type="ARBA" id="ARBA00022801"/>
    </source>
</evidence>
<keyword evidence="8 13" id="KW-0326">Glycosidase</keyword>
<evidence type="ECO:0000256" key="2">
    <source>
        <dbReference type="ARBA" id="ARBA00004922"/>
    </source>
</evidence>
<accession>A0A4S9JHP9</accession>
<feature type="active site" evidence="11">
    <location>
        <position position="388"/>
    </location>
</feature>
<dbReference type="Pfam" id="PF01532">
    <property type="entry name" value="Glyco_hydro_47"/>
    <property type="match status" value="1"/>
</dbReference>
<dbReference type="PANTHER" id="PTHR11742">
    <property type="entry name" value="MANNOSYL-OLIGOSACCHARIDE ALPHA-1,2-MANNOSIDASE-RELATED"/>
    <property type="match status" value="1"/>
</dbReference>
<comment type="catalytic activity">
    <reaction evidence="10">
        <text>N(4)-(alpha-D-Man-(1-&gt;2)-alpha-D-Man-(1-&gt;2)-alpha-D-Man-(1-&gt;3)-[alpha-D-Man-(1-&gt;2)-alpha-D-Man-(1-&gt;3)-[alpha-D-Man-(1-&gt;2)-alpha-D-Man-(1-&gt;6)]-alpha-D-Man-(1-&gt;6)]-beta-D-Man-(1-&gt;4)-beta-D-GlcNAc-(1-&gt;4)-beta-D-GlcNAc)-L-asparaginyl-[protein] (N-glucan mannose isomer 9A1,2,3B1,2,3) + 4 H2O = N(4)-(alpha-D-Man-(1-&gt;3)-[alpha-D-Man-(1-&gt;3)-[alpha-D-Man-(1-&gt;6)]-alpha-D-Man-(1-&gt;6)]-beta-D-Man-(1-&gt;4)-beta-D-GlcNAc-(1-&gt;4)-beta-D-GlcNAc)-L-asparaginyl-[protein] (N-glucan mannose isomer 5A1,2) + 4 beta-D-mannose</text>
        <dbReference type="Rhea" id="RHEA:56008"/>
        <dbReference type="Rhea" id="RHEA-COMP:14356"/>
        <dbReference type="Rhea" id="RHEA-COMP:14367"/>
        <dbReference type="ChEBI" id="CHEBI:15377"/>
        <dbReference type="ChEBI" id="CHEBI:28563"/>
        <dbReference type="ChEBI" id="CHEBI:59087"/>
        <dbReference type="ChEBI" id="CHEBI:139493"/>
        <dbReference type="EC" id="3.2.1.113"/>
    </reaction>
</comment>
<evidence type="ECO:0000256" key="4">
    <source>
        <dbReference type="ARBA" id="ARBA00022729"/>
    </source>
</evidence>
<evidence type="ECO:0000256" key="11">
    <source>
        <dbReference type="PIRSR" id="PIRSR601382-1"/>
    </source>
</evidence>
<feature type="active site" description="Proton donor" evidence="11">
    <location>
        <position position="117"/>
    </location>
</feature>
<dbReference type="InterPro" id="IPR012341">
    <property type="entry name" value="6hp_glycosidase-like_sf"/>
</dbReference>
<proteinExistence type="inferred from homology"/>
<comment type="similarity">
    <text evidence="3 13">Belongs to the glycosyl hydrolase 47 family.</text>
</comment>
<keyword evidence="12" id="KW-0479">Metal-binding</keyword>
<dbReference type="EMBL" id="QZBD01000963">
    <property type="protein sequence ID" value="THY01794.1"/>
    <property type="molecule type" value="Genomic_DNA"/>
</dbReference>
<evidence type="ECO:0000256" key="3">
    <source>
        <dbReference type="ARBA" id="ARBA00007658"/>
    </source>
</evidence>
<feature type="chain" id="PRO_5020698501" description="alpha-1,2-Mannosidase" evidence="14">
    <location>
        <begin position="17"/>
        <end position="495"/>
    </location>
</feature>
<feature type="active site" evidence="11">
    <location>
        <position position="262"/>
    </location>
</feature>
<evidence type="ECO:0000256" key="10">
    <source>
        <dbReference type="ARBA" id="ARBA00048605"/>
    </source>
</evidence>
<dbReference type="InterPro" id="IPR036026">
    <property type="entry name" value="Seven-hairpin_glycosidases"/>
</dbReference>
<dbReference type="InterPro" id="IPR050749">
    <property type="entry name" value="Glycosyl_Hydrolase_47"/>
</dbReference>
<dbReference type="SUPFAM" id="SSF48225">
    <property type="entry name" value="Seven-hairpin glycosidases"/>
    <property type="match status" value="1"/>
</dbReference>
<dbReference type="GO" id="GO:0004571">
    <property type="term" value="F:mannosyl-oligosaccharide 1,2-alpha-mannosidase activity"/>
    <property type="evidence" value="ECO:0007669"/>
    <property type="project" value="UniProtKB-EC"/>
</dbReference>
<organism evidence="15 16">
    <name type="scientific">Aureobasidium pullulans</name>
    <name type="common">Black yeast</name>
    <name type="synonym">Pullularia pullulans</name>
    <dbReference type="NCBI Taxonomy" id="5580"/>
    <lineage>
        <taxon>Eukaryota</taxon>
        <taxon>Fungi</taxon>
        <taxon>Dikarya</taxon>
        <taxon>Ascomycota</taxon>
        <taxon>Pezizomycotina</taxon>
        <taxon>Dothideomycetes</taxon>
        <taxon>Dothideomycetidae</taxon>
        <taxon>Dothideales</taxon>
        <taxon>Saccotheciaceae</taxon>
        <taxon>Aureobasidium</taxon>
    </lineage>
</organism>
<dbReference type="GO" id="GO:0005783">
    <property type="term" value="C:endoplasmic reticulum"/>
    <property type="evidence" value="ECO:0007669"/>
    <property type="project" value="TreeGrafter"/>
</dbReference>
<comment type="cofactor">
    <cofactor evidence="1 12">
        <name>Ca(2+)</name>
        <dbReference type="ChEBI" id="CHEBI:29108"/>
    </cofactor>
</comment>
<comment type="catalytic activity">
    <reaction evidence="9">
        <text>N(4)-(alpha-D-Man-(1-&gt;2)-alpha-D-Man-(1-&gt;2)-alpha-D-Man-(1-&gt;3)-[alpha-D-Man-(1-&gt;3)-[alpha-D-Man-(1-&gt;2)-alpha-D-Man-(1-&gt;6)]-alpha-D-Man-(1-&gt;6)]-beta-D-Man-(1-&gt;4)-beta-D-GlcNAc-(1-&gt;4)-beta-D-GlcNAc)-L-asparaginyl-[protein] (N-glucan mannose isomer 8A1,2,3B1,3) + 3 H2O = N(4)-(alpha-D-Man-(1-&gt;3)-[alpha-D-Man-(1-&gt;3)-[alpha-D-Man-(1-&gt;6)]-alpha-D-Man-(1-&gt;6)]-beta-D-Man-(1-&gt;4)-beta-D-GlcNAc-(1-&gt;4)-beta-D-GlcNAc)-L-asparaginyl-[protein] (N-glucan mannose isomer 5A1,2) + 3 beta-D-mannose</text>
        <dbReference type="Rhea" id="RHEA:56028"/>
        <dbReference type="Rhea" id="RHEA-COMP:14358"/>
        <dbReference type="Rhea" id="RHEA-COMP:14367"/>
        <dbReference type="ChEBI" id="CHEBI:15377"/>
        <dbReference type="ChEBI" id="CHEBI:28563"/>
        <dbReference type="ChEBI" id="CHEBI:59087"/>
        <dbReference type="ChEBI" id="CHEBI:60628"/>
        <dbReference type="EC" id="3.2.1.113"/>
    </reaction>
</comment>
<feature type="signal peptide" evidence="14">
    <location>
        <begin position="1"/>
        <end position="16"/>
    </location>
</feature>
<reference evidence="15 16" key="1">
    <citation type="submission" date="2018-10" db="EMBL/GenBank/DDBJ databases">
        <title>Fifty Aureobasidium pullulans genomes reveal a recombining polyextremotolerant generalist.</title>
        <authorList>
            <person name="Gostincar C."/>
            <person name="Turk M."/>
            <person name="Zajc J."/>
            <person name="Gunde-Cimerman N."/>
        </authorList>
    </citation>
    <scope>NUCLEOTIDE SEQUENCE [LARGE SCALE GENOMIC DNA]</scope>
    <source>
        <strain evidence="15 16">EXF-6604</strain>
    </source>
</reference>
<dbReference type="PANTHER" id="PTHR11742:SF101">
    <property type="entry name" value="MANNOSYL-OLIGOSACCHARIDE ALPHA-1,2-MANNOSIDASE 1B"/>
    <property type="match status" value="1"/>
</dbReference>
<evidence type="ECO:0000256" key="8">
    <source>
        <dbReference type="ARBA" id="ARBA00023295"/>
    </source>
</evidence>
<feature type="active site" description="Proton donor" evidence="11">
    <location>
        <position position="354"/>
    </location>
</feature>
<sequence length="495" mass="54768">MAFIVLCVLRPASLRALPLERNTAGPLQVQRVRTDEIAFAFQHAWRGYSEHCFGHDTLYPVSNDCEDDYAGYGATAIDSLPTAIIFGNKSVAVQILDFIATLDFRLVKGGTRIQVFEVTIRHLAAIISAWDLLEGPSSHVVISPNLRHALYVQMTRLGDILSCAFATPSGVPRNRVDPASCQTDNDPHNSTAGAGTMILEFARLSDITGNQTYANLAQVAEQYLLSPQPSSSEPYPGLLGSFIGVETGELVGSKGSWGAFADSFYEYLLKAYLYNSDRFGFCLERWLIAADSTIRFIGSHPYGHPNWTLLPIWGRYNFAKLHEITVLTLVDYGLSIADAAGAAYRSTATGLGGEILSWTTACDDSASEACDLDGSIRISDARFRLRPEVLDTLYHAYRATKHPEYRDWSWAAFEAIERYCRTETGYSSIIDVDSPEGGGKSDVQESFMFAEVMKYAFLIQLEDAPFHVQDARKGSKNTWVFDTDAHPFRIVGLPR</sequence>
<evidence type="ECO:0000313" key="16">
    <source>
        <dbReference type="Proteomes" id="UP000306584"/>
    </source>
</evidence>
<evidence type="ECO:0000256" key="13">
    <source>
        <dbReference type="RuleBase" id="RU361193"/>
    </source>
</evidence>
<comment type="caution">
    <text evidence="15">The sequence shown here is derived from an EMBL/GenBank/DDBJ whole genome shotgun (WGS) entry which is preliminary data.</text>
</comment>
<dbReference type="UniPathway" id="UPA00378"/>
<dbReference type="Gene3D" id="1.50.10.10">
    <property type="match status" value="1"/>
</dbReference>
<protein>
    <recommendedName>
        <fullName evidence="13">alpha-1,2-Mannosidase</fullName>
        <ecNumber evidence="13">3.2.1.-</ecNumber>
    </recommendedName>
</protein>
<evidence type="ECO:0000256" key="7">
    <source>
        <dbReference type="ARBA" id="ARBA00023180"/>
    </source>
</evidence>
<dbReference type="GO" id="GO:0005975">
    <property type="term" value="P:carbohydrate metabolic process"/>
    <property type="evidence" value="ECO:0007669"/>
    <property type="project" value="InterPro"/>
</dbReference>
<keyword evidence="4 14" id="KW-0732">Signal</keyword>
<evidence type="ECO:0000256" key="12">
    <source>
        <dbReference type="PIRSR" id="PIRSR601382-2"/>
    </source>
</evidence>
<evidence type="ECO:0000256" key="6">
    <source>
        <dbReference type="ARBA" id="ARBA00023157"/>
    </source>
</evidence>
<evidence type="ECO:0000256" key="14">
    <source>
        <dbReference type="SAM" id="SignalP"/>
    </source>
</evidence>
<dbReference type="GO" id="GO:0016020">
    <property type="term" value="C:membrane"/>
    <property type="evidence" value="ECO:0007669"/>
    <property type="project" value="InterPro"/>
</dbReference>
<dbReference type="GO" id="GO:0036503">
    <property type="term" value="P:ERAD pathway"/>
    <property type="evidence" value="ECO:0007669"/>
    <property type="project" value="UniProtKB-ARBA"/>
</dbReference>
<dbReference type="AlphaFoldDB" id="A0A4S9JHP9"/>